<evidence type="ECO:0000256" key="11">
    <source>
        <dbReference type="ARBA" id="ARBA00023242"/>
    </source>
</evidence>
<dbReference type="GO" id="GO:0005737">
    <property type="term" value="C:cytoplasm"/>
    <property type="evidence" value="ECO:0007669"/>
    <property type="project" value="UniProtKB-SubCell"/>
</dbReference>
<keyword evidence="11" id="KW-0539">Nucleus</keyword>
<evidence type="ECO:0000256" key="8">
    <source>
        <dbReference type="ARBA" id="ARBA00023015"/>
    </source>
</evidence>
<evidence type="ECO:0000256" key="6">
    <source>
        <dbReference type="ARBA" id="ARBA00022833"/>
    </source>
</evidence>
<feature type="region of interest" description="Disordered" evidence="15">
    <location>
        <begin position="249"/>
        <end position="293"/>
    </location>
</feature>
<dbReference type="EMBL" id="JARPUR010000001">
    <property type="protein sequence ID" value="KAK4885426.1"/>
    <property type="molecule type" value="Genomic_DNA"/>
</dbReference>
<dbReference type="GO" id="GO:0000812">
    <property type="term" value="C:Swr1 complex"/>
    <property type="evidence" value="ECO:0007669"/>
    <property type="project" value="TreeGrafter"/>
</dbReference>
<dbReference type="Gene3D" id="1.20.5.390">
    <property type="entry name" value="L1 transposable element, trimerization domain"/>
    <property type="match status" value="1"/>
</dbReference>
<evidence type="ECO:0000313" key="18">
    <source>
        <dbReference type="Proteomes" id="UP001353858"/>
    </source>
</evidence>
<dbReference type="AlphaFoldDB" id="A0AAN7PNW9"/>
<evidence type="ECO:0000256" key="2">
    <source>
        <dbReference type="ARBA" id="ARBA00004496"/>
    </source>
</evidence>
<feature type="compositionally biased region" description="Polar residues" evidence="15">
    <location>
        <begin position="260"/>
        <end position="269"/>
    </location>
</feature>
<keyword evidence="7" id="KW-0156">Chromatin regulator</keyword>
<accession>A0AAN7PNW9</accession>
<dbReference type="InterPro" id="IPR021063">
    <property type="entry name" value="NEMO_N"/>
</dbReference>
<dbReference type="InterPro" id="IPR008468">
    <property type="entry name" value="DMAP1"/>
</dbReference>
<keyword evidence="5 13" id="KW-0863">Zinc-finger</keyword>
<keyword evidence="9 14" id="KW-0175">Coiled coil</keyword>
<gene>
    <name evidence="17" type="ORF">RN001_001697</name>
</gene>
<dbReference type="PANTHER" id="PTHR12855">
    <property type="entry name" value="DNA METHYLTRANSFERASE 1-ASSOCIATED PROTEIN 1 FAMILY MEMBER"/>
    <property type="match status" value="1"/>
</dbReference>
<evidence type="ECO:0000256" key="3">
    <source>
        <dbReference type="ARBA" id="ARBA00022490"/>
    </source>
</evidence>
<keyword evidence="4" id="KW-0479">Metal-binding</keyword>
<evidence type="ECO:0000256" key="13">
    <source>
        <dbReference type="PROSITE-ProRule" id="PRU01142"/>
    </source>
</evidence>
<comment type="subcellular location">
    <subcellularLocation>
        <location evidence="2">Cytoplasm</location>
    </subcellularLocation>
    <subcellularLocation>
        <location evidence="1">Nucleus</location>
    </subcellularLocation>
</comment>
<evidence type="ECO:0000256" key="12">
    <source>
        <dbReference type="ARBA" id="ARBA00067416"/>
    </source>
</evidence>
<evidence type="ECO:0000259" key="16">
    <source>
        <dbReference type="PROSITE" id="PS51801"/>
    </source>
</evidence>
<dbReference type="GO" id="GO:0008270">
    <property type="term" value="F:zinc ion binding"/>
    <property type="evidence" value="ECO:0007669"/>
    <property type="project" value="UniProtKB-KW"/>
</dbReference>
<dbReference type="InterPro" id="IPR027109">
    <property type="entry name" value="Swc4/Dmap1"/>
</dbReference>
<dbReference type="GO" id="GO:0070530">
    <property type="term" value="F:K63-linked polyubiquitin modification-dependent protein binding"/>
    <property type="evidence" value="ECO:0007669"/>
    <property type="project" value="InterPro"/>
</dbReference>
<evidence type="ECO:0000256" key="4">
    <source>
        <dbReference type="ARBA" id="ARBA00022723"/>
    </source>
</evidence>
<dbReference type="Pfam" id="PF16282">
    <property type="entry name" value="SANT_DAMP1_like"/>
    <property type="match status" value="1"/>
</dbReference>
<keyword evidence="18" id="KW-1185">Reference proteome</keyword>
<dbReference type="Proteomes" id="UP001353858">
    <property type="component" value="Unassembled WGS sequence"/>
</dbReference>
<organism evidence="17 18">
    <name type="scientific">Aquatica leii</name>
    <dbReference type="NCBI Taxonomy" id="1421715"/>
    <lineage>
        <taxon>Eukaryota</taxon>
        <taxon>Metazoa</taxon>
        <taxon>Ecdysozoa</taxon>
        <taxon>Arthropoda</taxon>
        <taxon>Hexapoda</taxon>
        <taxon>Insecta</taxon>
        <taxon>Pterygota</taxon>
        <taxon>Neoptera</taxon>
        <taxon>Endopterygota</taxon>
        <taxon>Coleoptera</taxon>
        <taxon>Polyphaga</taxon>
        <taxon>Elateriformia</taxon>
        <taxon>Elateroidea</taxon>
        <taxon>Lampyridae</taxon>
        <taxon>Luciolinae</taxon>
        <taxon>Aquatica</taxon>
    </lineage>
</organism>
<dbReference type="GO" id="GO:0003714">
    <property type="term" value="F:transcription corepressor activity"/>
    <property type="evidence" value="ECO:0007669"/>
    <property type="project" value="TreeGrafter"/>
</dbReference>
<dbReference type="InterPro" id="IPR034735">
    <property type="entry name" value="NEMO_ZF"/>
</dbReference>
<evidence type="ECO:0000256" key="5">
    <source>
        <dbReference type="ARBA" id="ARBA00022771"/>
    </source>
</evidence>
<dbReference type="Pfam" id="PF11577">
    <property type="entry name" value="NEMO"/>
    <property type="match status" value="1"/>
</dbReference>
<dbReference type="Gene3D" id="1.20.5.990">
    <property type="entry name" value="Nemo cc2-lz domain - 1d5 darpin complex"/>
    <property type="match status" value="1"/>
</dbReference>
<name>A0AAN7PNW9_9COLE</name>
<evidence type="ECO:0000256" key="15">
    <source>
        <dbReference type="SAM" id="MobiDB-lite"/>
    </source>
</evidence>
<dbReference type="FunFam" id="1.10.10.60:FF:000087">
    <property type="entry name" value="DNA methyltransferase 1-associated protein 1"/>
    <property type="match status" value="1"/>
</dbReference>
<evidence type="ECO:0000256" key="14">
    <source>
        <dbReference type="SAM" id="Coils"/>
    </source>
</evidence>
<evidence type="ECO:0000256" key="1">
    <source>
        <dbReference type="ARBA" id="ARBA00004123"/>
    </source>
</evidence>
<comment type="caution">
    <text evidence="17">The sequence shown here is derived from an EMBL/GenBank/DDBJ whole genome shotgun (WGS) entry which is preliminary data.</text>
</comment>
<dbReference type="PROSITE" id="PS51801">
    <property type="entry name" value="ZF_CCHC_NOA"/>
    <property type="match status" value="1"/>
</dbReference>
<evidence type="ECO:0000256" key="9">
    <source>
        <dbReference type="ARBA" id="ARBA00023054"/>
    </source>
</evidence>
<dbReference type="GO" id="GO:0000122">
    <property type="term" value="P:negative regulation of transcription by RNA polymerase II"/>
    <property type="evidence" value="ECO:0007669"/>
    <property type="project" value="TreeGrafter"/>
</dbReference>
<feature type="coiled-coil region" evidence="14">
    <location>
        <begin position="667"/>
        <end position="747"/>
    </location>
</feature>
<proteinExistence type="predicted"/>
<reference evidence="18" key="1">
    <citation type="submission" date="2023-01" db="EMBL/GenBank/DDBJ databases">
        <title>Key to firefly adult light organ development and bioluminescence: homeobox transcription factors regulate luciferase expression and transportation to peroxisome.</title>
        <authorList>
            <person name="Fu X."/>
        </authorList>
    </citation>
    <scope>NUCLEOTIDE SEQUENCE [LARGE SCALE GENOMIC DNA]</scope>
</reference>
<dbReference type="PANTHER" id="PTHR12855:SF10">
    <property type="entry name" value="DNA METHYLTRANSFERASE 1-ASSOCIATED PROTEIN 1"/>
    <property type="match status" value="1"/>
</dbReference>
<dbReference type="InterPro" id="IPR032563">
    <property type="entry name" value="DAMP1_SANT-like"/>
</dbReference>
<feature type="coiled-coil region" evidence="14">
    <location>
        <begin position="828"/>
        <end position="862"/>
    </location>
</feature>
<feature type="domain" description="CCHC NOA-type" evidence="16">
    <location>
        <begin position="877"/>
        <end position="907"/>
    </location>
</feature>
<evidence type="ECO:0000256" key="7">
    <source>
        <dbReference type="ARBA" id="ARBA00022853"/>
    </source>
</evidence>
<keyword evidence="3" id="KW-0963">Cytoplasm</keyword>
<keyword evidence="10" id="KW-0804">Transcription</keyword>
<keyword evidence="6" id="KW-0862">Zinc</keyword>
<dbReference type="GO" id="GO:0006338">
    <property type="term" value="P:chromatin remodeling"/>
    <property type="evidence" value="ECO:0007669"/>
    <property type="project" value="InterPro"/>
</dbReference>
<keyword evidence="8" id="KW-0805">Transcription regulation</keyword>
<dbReference type="GO" id="GO:0006281">
    <property type="term" value="P:DNA repair"/>
    <property type="evidence" value="ECO:0007669"/>
    <property type="project" value="InterPro"/>
</dbReference>
<dbReference type="Gene3D" id="1.10.10.60">
    <property type="entry name" value="Homeodomain-like"/>
    <property type="match status" value="1"/>
</dbReference>
<dbReference type="Pfam" id="PF05499">
    <property type="entry name" value="DMAP1"/>
    <property type="match status" value="1"/>
</dbReference>
<sequence>MTDIRDIMELEQPAAPEITRESIIGIDKQKKRTFSTTKTQRRPEGMHREVFALLYNDTKDAPPLFPSDTSNGYKQTKIKLGMRKPRKWEWMAFTNPARSDNAVFYHWRRPSDGPKEYPFAKFNKKIDIPTYSDTMYQQHLQAENWTKEETDHLMDLAKRFDLRFMIMVDRYDTEKFTKRSVEDLKERYYKIAAVLAKANGEKKVYHYDADHERRRKEQLKRLYERTPEQIEEEQFLINELKKIEARKKERERKTQDLQKLISQADSQADSLRKADKKMPKKKLANPTRPSRIDTSHILQAVETAGIKFPDYKNSGVSLRSQRMKLPANVGQKKSKGIEQLLQEMEMELNPTPTEDICQHFNELRSDMVLHMELKAALATCEFELQSLRHQYEALNPGKSLTIPPQLLSSTNDQDGTKLVGNPDIIDVVGSPDTPLGAVKKNFFRKFKMAVGSESSLMPPDCLLRPESDDEESFVVLGHSLSPESTDEYTNDLADAIETSAVDDTVKTTTAAFEQMNTSTPSFPFMQQLNSGVARDVSLHTVTTNASVDLSPDEVQQKVDMLVEENFKLKETLHQNNLAMKKQYDTLVLWQNDVMSVHKSHKEKFAETKTYIEKLKLEKAELINILHLKEAEITVLQEQLNEIKCIKAASSIKQISRSSFDNLIEFELEGAKKKILELEQQLKDEKSKLVSEISSKEIVNQQLKDSQAELVNLKLNNEQLDKELIKQKREAESLQKILLDEIKGLKDKLMAESVEKQNHEKIGEQLMAAQMHITELQLSSDRDKDIINANEQKIQQLDLYVTELKADNEALQVQVDVFGKDFQAEQQAKQALVGEKEKIAEDLRNIQRRNQQLLEDLEKARNHDYVFVSTEPNTASAPQEKIEYICPKCSRQYPNYATLEDHVYRCIEIDSLF</sequence>
<protein>
    <recommendedName>
        <fullName evidence="12">DNA methyltransferase 1-associated protein 1</fullName>
    </recommendedName>
</protein>
<evidence type="ECO:0000313" key="17">
    <source>
        <dbReference type="EMBL" id="KAK4885426.1"/>
    </source>
</evidence>
<dbReference type="GO" id="GO:0035267">
    <property type="term" value="C:NuA4 histone acetyltransferase complex"/>
    <property type="evidence" value="ECO:0007669"/>
    <property type="project" value="InterPro"/>
</dbReference>
<evidence type="ECO:0000256" key="10">
    <source>
        <dbReference type="ARBA" id="ARBA00023163"/>
    </source>
</evidence>